<proteinExistence type="predicted"/>
<evidence type="ECO:0000256" key="1">
    <source>
        <dbReference type="SAM" id="MobiDB-lite"/>
    </source>
</evidence>
<keyword evidence="3" id="KW-1185">Reference proteome</keyword>
<comment type="caution">
    <text evidence="2">The sequence shown here is derived from an EMBL/GenBank/DDBJ whole genome shotgun (WGS) entry which is preliminary data.</text>
</comment>
<feature type="region of interest" description="Disordered" evidence="1">
    <location>
        <begin position="1"/>
        <end position="41"/>
    </location>
</feature>
<dbReference type="Proteomes" id="UP001066276">
    <property type="component" value="Chromosome 5"/>
</dbReference>
<protein>
    <submittedName>
        <fullName evidence="2">Uncharacterized protein</fullName>
    </submittedName>
</protein>
<name>A0AAV7RP87_PLEWA</name>
<dbReference type="AlphaFoldDB" id="A0AAV7RP87"/>
<accession>A0AAV7RP87</accession>
<gene>
    <name evidence="2" type="ORF">NDU88_005548</name>
</gene>
<reference evidence="2" key="1">
    <citation type="journal article" date="2022" name="bioRxiv">
        <title>Sequencing and chromosome-scale assembly of the giantPleurodeles waltlgenome.</title>
        <authorList>
            <person name="Brown T."/>
            <person name="Elewa A."/>
            <person name="Iarovenko S."/>
            <person name="Subramanian E."/>
            <person name="Araus A.J."/>
            <person name="Petzold A."/>
            <person name="Susuki M."/>
            <person name="Suzuki K.-i.T."/>
            <person name="Hayashi T."/>
            <person name="Toyoda A."/>
            <person name="Oliveira C."/>
            <person name="Osipova E."/>
            <person name="Leigh N.D."/>
            <person name="Simon A."/>
            <person name="Yun M.H."/>
        </authorList>
    </citation>
    <scope>NUCLEOTIDE SEQUENCE</scope>
    <source>
        <strain evidence="2">20211129_DDA</strain>
        <tissue evidence="2">Liver</tissue>
    </source>
</reference>
<evidence type="ECO:0000313" key="2">
    <source>
        <dbReference type="EMBL" id="KAJ1152773.1"/>
    </source>
</evidence>
<evidence type="ECO:0000313" key="3">
    <source>
        <dbReference type="Proteomes" id="UP001066276"/>
    </source>
</evidence>
<organism evidence="2 3">
    <name type="scientific">Pleurodeles waltl</name>
    <name type="common">Iberian ribbed newt</name>
    <dbReference type="NCBI Taxonomy" id="8319"/>
    <lineage>
        <taxon>Eukaryota</taxon>
        <taxon>Metazoa</taxon>
        <taxon>Chordata</taxon>
        <taxon>Craniata</taxon>
        <taxon>Vertebrata</taxon>
        <taxon>Euteleostomi</taxon>
        <taxon>Amphibia</taxon>
        <taxon>Batrachia</taxon>
        <taxon>Caudata</taxon>
        <taxon>Salamandroidea</taxon>
        <taxon>Salamandridae</taxon>
        <taxon>Pleurodelinae</taxon>
        <taxon>Pleurodeles</taxon>
    </lineage>
</organism>
<sequence>MDGAQAIQLQQDARGEGRGAAPPQVESGWRRSYEAEPPQTGHDLCASDEAQVSAVRTASPNSSCWTRGILRCTRRERADLRAGMDAAGQAPTALLDRGGFSGSYRHAPRLAADAERARVRVRRAVGFVCSFYWHSGFQDAEISCAGEPPRSAPELTATARRG</sequence>
<dbReference type="EMBL" id="JANPWB010000009">
    <property type="protein sequence ID" value="KAJ1152773.1"/>
    <property type="molecule type" value="Genomic_DNA"/>
</dbReference>